<dbReference type="AlphaFoldDB" id="A0A0A9F3U0"/>
<organism evidence="2">
    <name type="scientific">Arundo donax</name>
    <name type="common">Giant reed</name>
    <name type="synonym">Donax arundinaceus</name>
    <dbReference type="NCBI Taxonomy" id="35708"/>
    <lineage>
        <taxon>Eukaryota</taxon>
        <taxon>Viridiplantae</taxon>
        <taxon>Streptophyta</taxon>
        <taxon>Embryophyta</taxon>
        <taxon>Tracheophyta</taxon>
        <taxon>Spermatophyta</taxon>
        <taxon>Magnoliopsida</taxon>
        <taxon>Liliopsida</taxon>
        <taxon>Poales</taxon>
        <taxon>Poaceae</taxon>
        <taxon>PACMAD clade</taxon>
        <taxon>Arundinoideae</taxon>
        <taxon>Arundineae</taxon>
        <taxon>Arundo</taxon>
    </lineage>
</organism>
<evidence type="ECO:0000313" key="2">
    <source>
        <dbReference type="EMBL" id="JAE07660.1"/>
    </source>
</evidence>
<evidence type="ECO:0000256" key="1">
    <source>
        <dbReference type="SAM" id="Phobius"/>
    </source>
</evidence>
<keyword evidence="1" id="KW-1133">Transmembrane helix</keyword>
<feature type="transmembrane region" description="Helical" evidence="1">
    <location>
        <begin position="6"/>
        <end position="28"/>
    </location>
</feature>
<keyword evidence="1" id="KW-0812">Transmembrane</keyword>
<sequence length="32" mass="3759">MLRKQVYLVHLRCVTLNVFSNLLLFSCFSPDT</sequence>
<dbReference type="PROSITE" id="PS51257">
    <property type="entry name" value="PROKAR_LIPOPROTEIN"/>
    <property type="match status" value="1"/>
</dbReference>
<accession>A0A0A9F3U0</accession>
<reference evidence="2" key="1">
    <citation type="submission" date="2014-09" db="EMBL/GenBank/DDBJ databases">
        <authorList>
            <person name="Magalhaes I.L.F."/>
            <person name="Oliveira U."/>
            <person name="Santos F.R."/>
            <person name="Vidigal T.H.D.A."/>
            <person name="Brescovit A.D."/>
            <person name="Santos A.J."/>
        </authorList>
    </citation>
    <scope>NUCLEOTIDE SEQUENCE</scope>
    <source>
        <tissue evidence="2">Shoot tissue taken approximately 20 cm above the soil surface</tissue>
    </source>
</reference>
<reference evidence="2" key="2">
    <citation type="journal article" date="2015" name="Data Brief">
        <title>Shoot transcriptome of the giant reed, Arundo donax.</title>
        <authorList>
            <person name="Barrero R.A."/>
            <person name="Guerrero F.D."/>
            <person name="Moolhuijzen P."/>
            <person name="Goolsby J.A."/>
            <person name="Tidwell J."/>
            <person name="Bellgard S.E."/>
            <person name="Bellgard M.I."/>
        </authorList>
    </citation>
    <scope>NUCLEOTIDE SEQUENCE</scope>
    <source>
        <tissue evidence="2">Shoot tissue taken approximately 20 cm above the soil surface</tissue>
    </source>
</reference>
<dbReference type="EMBL" id="GBRH01190236">
    <property type="protein sequence ID" value="JAE07660.1"/>
    <property type="molecule type" value="Transcribed_RNA"/>
</dbReference>
<protein>
    <submittedName>
        <fullName evidence="2">Uncharacterized protein</fullName>
    </submittedName>
</protein>
<name>A0A0A9F3U0_ARUDO</name>
<proteinExistence type="predicted"/>
<keyword evidence="1" id="KW-0472">Membrane</keyword>